<reference evidence="3 4" key="1">
    <citation type="journal article" date="2023" name="Microbiol. Resour. Announc.">
        <title>Complete Genome Sequence of Imperialibacter roseus strain P4T.</title>
        <authorList>
            <person name="Tizabi D.R."/>
            <person name="Bachvaroff T."/>
            <person name="Hill R.T."/>
        </authorList>
    </citation>
    <scope>NUCLEOTIDE SEQUENCE [LARGE SCALE GENOMIC DNA]</scope>
    <source>
        <strain evidence="3 4">P4T</strain>
    </source>
</reference>
<gene>
    <name evidence="3" type="ORF">RT717_25170</name>
</gene>
<keyword evidence="1" id="KW-0472">Membrane</keyword>
<dbReference type="EMBL" id="CP136051">
    <property type="protein sequence ID" value="WOK06370.1"/>
    <property type="molecule type" value="Genomic_DNA"/>
</dbReference>
<dbReference type="Proteomes" id="UP001302349">
    <property type="component" value="Chromosome"/>
</dbReference>
<dbReference type="GO" id="GO:0016301">
    <property type="term" value="F:kinase activity"/>
    <property type="evidence" value="ECO:0007669"/>
    <property type="project" value="UniProtKB-KW"/>
</dbReference>
<sequence>MAFIAVGIFNYLYYGKTGELPDLTAHLATYLLVVAMGAVAGISIVYSNIRLNAVISWRKSLGVRFLAGSLVQAAILAGIVLLGLELSKGLFPEPVSFETLKPEMIKLALLLFVLIIVNGVFDLSYFSFSEYSKGRLNQLKHEREQLELQYELLKTQLSPHYLFNSLNTISSLLDGSSEQAEQFIRRLVQSYQYLIASQDKKLVTVEEELAFVRAYLFLQKVRFGNALTHTISIGANKFSANIPPLMIQLLVENAIKHNDFSELDPMEIVIQEEEGNYICVTNENRGIVDEAESLQVGLANIQKRYVFFTDLPVRIVNDKLFSVSVPLLPHL</sequence>
<dbReference type="InterPro" id="IPR050640">
    <property type="entry name" value="Bact_2-comp_sensor_kinase"/>
</dbReference>
<keyword evidence="4" id="KW-1185">Reference proteome</keyword>
<feature type="domain" description="Signal transduction histidine kinase internal region" evidence="2">
    <location>
        <begin position="149"/>
        <end position="227"/>
    </location>
</feature>
<feature type="transmembrane region" description="Helical" evidence="1">
    <location>
        <begin position="27"/>
        <end position="49"/>
    </location>
</feature>
<keyword evidence="1" id="KW-1133">Transmembrane helix</keyword>
<evidence type="ECO:0000313" key="4">
    <source>
        <dbReference type="Proteomes" id="UP001302349"/>
    </source>
</evidence>
<evidence type="ECO:0000313" key="3">
    <source>
        <dbReference type="EMBL" id="WOK06370.1"/>
    </source>
</evidence>
<dbReference type="RefSeq" id="WP_317489094.1">
    <property type="nucleotide sequence ID" value="NZ_CP136051.1"/>
</dbReference>
<dbReference type="Pfam" id="PF06580">
    <property type="entry name" value="His_kinase"/>
    <property type="match status" value="1"/>
</dbReference>
<evidence type="ECO:0000256" key="1">
    <source>
        <dbReference type="SAM" id="Phobius"/>
    </source>
</evidence>
<dbReference type="PANTHER" id="PTHR34220:SF7">
    <property type="entry name" value="SENSOR HISTIDINE KINASE YPDA"/>
    <property type="match status" value="1"/>
</dbReference>
<accession>A0ABZ0IQV7</accession>
<dbReference type="InterPro" id="IPR010559">
    <property type="entry name" value="Sig_transdc_His_kin_internal"/>
</dbReference>
<evidence type="ECO:0000259" key="2">
    <source>
        <dbReference type="Pfam" id="PF06580"/>
    </source>
</evidence>
<keyword evidence="3" id="KW-0418">Kinase</keyword>
<proteinExistence type="predicted"/>
<organism evidence="3 4">
    <name type="scientific">Imperialibacter roseus</name>
    <dbReference type="NCBI Taxonomy" id="1324217"/>
    <lineage>
        <taxon>Bacteria</taxon>
        <taxon>Pseudomonadati</taxon>
        <taxon>Bacteroidota</taxon>
        <taxon>Cytophagia</taxon>
        <taxon>Cytophagales</taxon>
        <taxon>Flammeovirgaceae</taxon>
        <taxon>Imperialibacter</taxon>
    </lineage>
</organism>
<dbReference type="PANTHER" id="PTHR34220">
    <property type="entry name" value="SENSOR HISTIDINE KINASE YPDA"/>
    <property type="match status" value="1"/>
</dbReference>
<keyword evidence="1" id="KW-0812">Transmembrane</keyword>
<feature type="transmembrane region" description="Helical" evidence="1">
    <location>
        <begin position="61"/>
        <end position="84"/>
    </location>
</feature>
<name>A0ABZ0IQV7_9BACT</name>
<feature type="transmembrane region" description="Helical" evidence="1">
    <location>
        <begin position="104"/>
        <end position="128"/>
    </location>
</feature>
<keyword evidence="3" id="KW-0808">Transferase</keyword>
<protein>
    <submittedName>
        <fullName evidence="3">Histidine kinase</fullName>
    </submittedName>
</protein>